<keyword evidence="2" id="KW-0813">Transport</keyword>
<evidence type="ECO:0000256" key="5">
    <source>
        <dbReference type="ARBA" id="ARBA00022840"/>
    </source>
</evidence>
<dbReference type="InterPro" id="IPR027417">
    <property type="entry name" value="P-loop_NTPase"/>
</dbReference>
<name>A0A4C2EN63_9EURY</name>
<dbReference type="FunFam" id="3.40.50.300:FF:000016">
    <property type="entry name" value="Oligopeptide ABC transporter ATP-binding component"/>
    <property type="match status" value="1"/>
</dbReference>
<dbReference type="OrthoDB" id="18209at2157"/>
<keyword evidence="5 8" id="KW-0067">ATP-binding</keyword>
<keyword evidence="4" id="KW-0547">Nucleotide-binding</keyword>
<reference evidence="8 9" key="1">
    <citation type="submission" date="2019-02" db="EMBL/GenBank/DDBJ databases">
        <title>Haloarcula mannanilyticum sp. nov., a mannan degrading haloarchaeon isolated from commercial salt.</title>
        <authorList>
            <person name="Enomoto S."/>
            <person name="Shimane Y."/>
            <person name="Kamekura M."/>
            <person name="Ito T."/>
            <person name="Moriya O."/>
            <person name="Ihara K."/>
            <person name="Takahashi-Ando N."/>
            <person name="Fukushima Y."/>
            <person name="Yoshida Y."/>
            <person name="Usama R."/>
            <person name="Takai K."/>
            <person name="Minegishi H."/>
        </authorList>
    </citation>
    <scope>NUCLEOTIDE SEQUENCE [LARGE SCALE GENOMIC DNA]</scope>
    <source>
        <strain evidence="8 9">MD130-1</strain>
    </source>
</reference>
<dbReference type="GO" id="GO:0015833">
    <property type="term" value="P:peptide transport"/>
    <property type="evidence" value="ECO:0007669"/>
    <property type="project" value="InterPro"/>
</dbReference>
<evidence type="ECO:0000256" key="1">
    <source>
        <dbReference type="ARBA" id="ARBA00004202"/>
    </source>
</evidence>
<evidence type="ECO:0000259" key="7">
    <source>
        <dbReference type="PROSITE" id="PS50893"/>
    </source>
</evidence>
<comment type="caution">
    <text evidence="8">The sequence shown here is derived from an EMBL/GenBank/DDBJ whole genome shotgun (WGS) entry which is preliminary data.</text>
</comment>
<dbReference type="AlphaFoldDB" id="A0A4C2EN63"/>
<dbReference type="PROSITE" id="PS00211">
    <property type="entry name" value="ABC_TRANSPORTER_1"/>
    <property type="match status" value="1"/>
</dbReference>
<dbReference type="InterPro" id="IPR050388">
    <property type="entry name" value="ABC_Ni/Peptide_Import"/>
</dbReference>
<dbReference type="Proteomes" id="UP000304382">
    <property type="component" value="Unassembled WGS sequence"/>
</dbReference>
<evidence type="ECO:0000313" key="8">
    <source>
        <dbReference type="EMBL" id="GCF15961.1"/>
    </source>
</evidence>
<dbReference type="Pfam" id="PF08352">
    <property type="entry name" value="oligo_HPY"/>
    <property type="match status" value="1"/>
</dbReference>
<keyword evidence="9" id="KW-1185">Reference proteome</keyword>
<dbReference type="Gene3D" id="3.40.50.300">
    <property type="entry name" value="P-loop containing nucleotide triphosphate hydrolases"/>
    <property type="match status" value="1"/>
</dbReference>
<dbReference type="CDD" id="cd03257">
    <property type="entry name" value="ABC_NikE_OppD_transporters"/>
    <property type="match status" value="1"/>
</dbReference>
<accession>A0A4C2EN63</accession>
<dbReference type="InterPro" id="IPR017871">
    <property type="entry name" value="ABC_transporter-like_CS"/>
</dbReference>
<dbReference type="SUPFAM" id="SSF52540">
    <property type="entry name" value="P-loop containing nucleoside triphosphate hydrolases"/>
    <property type="match status" value="1"/>
</dbReference>
<evidence type="ECO:0000256" key="2">
    <source>
        <dbReference type="ARBA" id="ARBA00022448"/>
    </source>
</evidence>
<organism evidence="8 9">
    <name type="scientific">Haloarcula mannanilytica</name>
    <dbReference type="NCBI Taxonomy" id="2509225"/>
    <lineage>
        <taxon>Archaea</taxon>
        <taxon>Methanobacteriati</taxon>
        <taxon>Methanobacteriota</taxon>
        <taxon>Stenosarchaea group</taxon>
        <taxon>Halobacteria</taxon>
        <taxon>Halobacteriales</taxon>
        <taxon>Haloarculaceae</taxon>
        <taxon>Haloarcula</taxon>
    </lineage>
</organism>
<evidence type="ECO:0000256" key="4">
    <source>
        <dbReference type="ARBA" id="ARBA00022741"/>
    </source>
</evidence>
<dbReference type="Pfam" id="PF00005">
    <property type="entry name" value="ABC_tran"/>
    <property type="match status" value="1"/>
</dbReference>
<dbReference type="PANTHER" id="PTHR43297:SF2">
    <property type="entry name" value="DIPEPTIDE TRANSPORT ATP-BINDING PROTEIN DPPD"/>
    <property type="match status" value="1"/>
</dbReference>
<dbReference type="NCBIfam" id="TIGR01727">
    <property type="entry name" value="oligo_HPY"/>
    <property type="match status" value="1"/>
</dbReference>
<dbReference type="GO" id="GO:0005524">
    <property type="term" value="F:ATP binding"/>
    <property type="evidence" value="ECO:0007669"/>
    <property type="project" value="UniProtKB-KW"/>
</dbReference>
<proteinExistence type="predicted"/>
<keyword evidence="3" id="KW-1003">Cell membrane</keyword>
<dbReference type="RefSeq" id="WP_137685360.1">
    <property type="nucleotide sequence ID" value="NZ_BIXZ01000013.1"/>
</dbReference>
<evidence type="ECO:0000256" key="6">
    <source>
        <dbReference type="ARBA" id="ARBA00023136"/>
    </source>
</evidence>
<evidence type="ECO:0000256" key="3">
    <source>
        <dbReference type="ARBA" id="ARBA00022475"/>
    </source>
</evidence>
<sequence length="358" mass="39665">MTQSHDQHTEHIAVDDPIIEVRDASVTYDEGTSYVLDGVSLDLGRGEILGVVGESGSGKSMLASALLDAVPDPGLLSGTIEYHPDSGAATDILELDTEDLRALRWEEISMVFQGAMSSFNPTMSLRKHFVETLEAHDEDVEAGMDRAHELLEDLYLEPDRVLSSYPHELSGGMQQRALIALSLVLEPEVLVMDEPTAALDLLMQRSILLLLDDLKEKYDLTMLFITHDLPLVAALADRMAIMYAFRLIEIGQTEEIINHAAHPYTRALLNSTPNLDAPLEEMRPIEGQSPAPINMPDGCAYHPRCPLAEDQCRTEVPDFHIVAGDHGSACFNWRESYDEIELVHLDDGERAIPEGDRQ</sequence>
<dbReference type="GO" id="GO:0005886">
    <property type="term" value="C:plasma membrane"/>
    <property type="evidence" value="ECO:0007669"/>
    <property type="project" value="UniProtKB-SubCell"/>
</dbReference>
<gene>
    <name evidence="8" type="ORF">Harman_38960</name>
</gene>
<feature type="domain" description="ABC transporter" evidence="7">
    <location>
        <begin position="21"/>
        <end position="269"/>
    </location>
</feature>
<protein>
    <submittedName>
        <fullName evidence="8">Dipeptide/oligopeptide/nickel ABC transporter ATP-binding protein</fullName>
    </submittedName>
</protein>
<dbReference type="EMBL" id="BIXZ01000013">
    <property type="protein sequence ID" value="GCF15961.1"/>
    <property type="molecule type" value="Genomic_DNA"/>
</dbReference>
<dbReference type="PANTHER" id="PTHR43297">
    <property type="entry name" value="OLIGOPEPTIDE TRANSPORT ATP-BINDING PROTEIN APPD"/>
    <property type="match status" value="1"/>
</dbReference>
<keyword evidence="6" id="KW-0472">Membrane</keyword>
<dbReference type="InterPro" id="IPR003593">
    <property type="entry name" value="AAA+_ATPase"/>
</dbReference>
<comment type="subcellular location">
    <subcellularLocation>
        <location evidence="1">Cell membrane</location>
        <topology evidence="1">Peripheral membrane protein</topology>
    </subcellularLocation>
</comment>
<evidence type="ECO:0000313" key="9">
    <source>
        <dbReference type="Proteomes" id="UP000304382"/>
    </source>
</evidence>
<dbReference type="GO" id="GO:0016887">
    <property type="term" value="F:ATP hydrolysis activity"/>
    <property type="evidence" value="ECO:0007669"/>
    <property type="project" value="InterPro"/>
</dbReference>
<dbReference type="PROSITE" id="PS50893">
    <property type="entry name" value="ABC_TRANSPORTER_2"/>
    <property type="match status" value="1"/>
</dbReference>
<dbReference type="InterPro" id="IPR013563">
    <property type="entry name" value="Oligopep_ABC_C"/>
</dbReference>
<dbReference type="InterPro" id="IPR003439">
    <property type="entry name" value="ABC_transporter-like_ATP-bd"/>
</dbReference>
<dbReference type="SMART" id="SM00382">
    <property type="entry name" value="AAA"/>
    <property type="match status" value="1"/>
</dbReference>